<keyword evidence="5" id="KW-1185">Reference proteome</keyword>
<dbReference type="InterPro" id="IPR003347">
    <property type="entry name" value="JmjC_dom"/>
</dbReference>
<accession>A0A383V480</accession>
<sequence length="520" mass="53180">MMRGTGFAKLNLLLELAVARWATVAGDSIAACSSPEGYAALAAAVRAVLVGSVRADACVARAEEAAKQAAMKAAAAQAVKPGSAAVKKAADAAALLAAAARQHAEQAEQAAESVGVSKDAVAAAGKAANAADASAAAAAAAVDAAGFGTNTAGARRTPQQQQQQQQPQQQQQQGIDDEALVMRVPYIYNANPCDRGTADDSLLASYEALGLLQHFPATSSSKLKTGFTWLTASPAAKAAAAAEAAAPAARSSASTATGRLPPVYGCHATNTSAQLDLDAAAQTLAAVPAADATLVQLLDDGLGAAVRAFGRPQALPASEHRLQEANLFGILLPVMILSTSLTSTRWHCEDMGLGAMNAMAWGAPKLWLLATTQQAAQRLIDLLAAKLGGEGPALRQLLHKQLLFHHVSLQEALGCGLVPFVQQPGTALFTLPGLHSLHVTVSSGFSVAVSGNNFFSSSSNLAQHVEALACGPHGSLLFPEVVSEGGWDRGHVEARDRLGPLLAKLGEAQHSAAKQAVPRK</sequence>
<dbReference type="Gene3D" id="2.60.120.650">
    <property type="entry name" value="Cupin"/>
    <property type="match status" value="1"/>
</dbReference>
<proteinExistence type="predicted"/>
<feature type="region of interest" description="Disordered" evidence="1">
    <location>
        <begin position="149"/>
        <end position="174"/>
    </location>
</feature>
<dbReference type="SMART" id="SM00558">
    <property type="entry name" value="JmjC"/>
    <property type="match status" value="1"/>
</dbReference>
<gene>
    <name evidence="4" type="ORF">BQ4739_LOCUS958</name>
</gene>
<dbReference type="AlphaFoldDB" id="A0A383V480"/>
<dbReference type="Proteomes" id="UP000256970">
    <property type="component" value="Unassembled WGS sequence"/>
</dbReference>
<evidence type="ECO:0000313" key="5">
    <source>
        <dbReference type="Proteomes" id="UP000256970"/>
    </source>
</evidence>
<evidence type="ECO:0000259" key="3">
    <source>
        <dbReference type="PROSITE" id="PS51184"/>
    </source>
</evidence>
<feature type="compositionally biased region" description="Low complexity" evidence="1">
    <location>
        <begin position="158"/>
        <end position="173"/>
    </location>
</feature>
<feature type="signal peptide" evidence="2">
    <location>
        <begin position="1"/>
        <end position="26"/>
    </location>
</feature>
<feature type="domain" description="JmjC" evidence="3">
    <location>
        <begin position="311"/>
        <end position="470"/>
    </location>
</feature>
<dbReference type="PROSITE" id="PS51184">
    <property type="entry name" value="JMJC"/>
    <property type="match status" value="1"/>
</dbReference>
<name>A0A383V480_TETOB</name>
<protein>
    <recommendedName>
        <fullName evidence="3">JmjC domain-containing protein</fullName>
    </recommendedName>
</protein>
<organism evidence="4 5">
    <name type="scientific">Tetradesmus obliquus</name>
    <name type="common">Green alga</name>
    <name type="synonym">Acutodesmus obliquus</name>
    <dbReference type="NCBI Taxonomy" id="3088"/>
    <lineage>
        <taxon>Eukaryota</taxon>
        <taxon>Viridiplantae</taxon>
        <taxon>Chlorophyta</taxon>
        <taxon>core chlorophytes</taxon>
        <taxon>Chlorophyceae</taxon>
        <taxon>CS clade</taxon>
        <taxon>Sphaeropleales</taxon>
        <taxon>Scenedesmaceae</taxon>
        <taxon>Tetradesmus</taxon>
    </lineage>
</organism>
<evidence type="ECO:0000256" key="2">
    <source>
        <dbReference type="SAM" id="SignalP"/>
    </source>
</evidence>
<dbReference type="Pfam" id="PF02373">
    <property type="entry name" value="JmjC"/>
    <property type="match status" value="1"/>
</dbReference>
<dbReference type="SUPFAM" id="SSF51197">
    <property type="entry name" value="Clavaminate synthase-like"/>
    <property type="match status" value="1"/>
</dbReference>
<keyword evidence="2" id="KW-0732">Signal</keyword>
<reference evidence="4 5" key="1">
    <citation type="submission" date="2016-10" db="EMBL/GenBank/DDBJ databases">
        <authorList>
            <person name="Cai Z."/>
        </authorList>
    </citation>
    <scope>NUCLEOTIDE SEQUENCE [LARGE SCALE GENOMIC DNA]</scope>
</reference>
<feature type="chain" id="PRO_5016830684" description="JmjC domain-containing protein" evidence="2">
    <location>
        <begin position="27"/>
        <end position="520"/>
    </location>
</feature>
<evidence type="ECO:0000313" key="4">
    <source>
        <dbReference type="EMBL" id="SZX60408.1"/>
    </source>
</evidence>
<dbReference type="EMBL" id="FNXT01000063">
    <property type="protein sequence ID" value="SZX60408.1"/>
    <property type="molecule type" value="Genomic_DNA"/>
</dbReference>
<evidence type="ECO:0000256" key="1">
    <source>
        <dbReference type="SAM" id="MobiDB-lite"/>
    </source>
</evidence>